<dbReference type="Proteomes" id="UP000658225">
    <property type="component" value="Unassembled WGS sequence"/>
</dbReference>
<dbReference type="EMBL" id="JADBEL010000008">
    <property type="protein sequence ID" value="MBE1554769.1"/>
    <property type="molecule type" value="Genomic_DNA"/>
</dbReference>
<accession>A0A927MNN4</accession>
<keyword evidence="2" id="KW-1185">Reference proteome</keyword>
<dbReference type="AlphaFoldDB" id="A0A927MNN4"/>
<evidence type="ECO:0000313" key="1">
    <source>
        <dbReference type="EMBL" id="MBE1554769.1"/>
    </source>
</evidence>
<sequence length="85" mass="10415">MKQNLSEPILPSITEFEAMALETFEEWTHRVERKIREREELRNPLFHLKKRIANILKDSKLKEEIREIRVLHEIENHKRFTAHSR</sequence>
<name>A0A927MNN4_9BACL</name>
<gene>
    <name evidence="1" type="ORF">H4683_001847</name>
</gene>
<dbReference type="RefSeq" id="WP_192598526.1">
    <property type="nucleotide sequence ID" value="NZ_JADBEL010000008.1"/>
</dbReference>
<protein>
    <submittedName>
        <fullName evidence="1">Uncharacterized protein</fullName>
    </submittedName>
</protein>
<organism evidence="1 2">
    <name type="scientific">Sporosarcina limicola</name>
    <dbReference type="NCBI Taxonomy" id="34101"/>
    <lineage>
        <taxon>Bacteria</taxon>
        <taxon>Bacillati</taxon>
        <taxon>Bacillota</taxon>
        <taxon>Bacilli</taxon>
        <taxon>Bacillales</taxon>
        <taxon>Caryophanaceae</taxon>
        <taxon>Sporosarcina</taxon>
    </lineage>
</organism>
<proteinExistence type="predicted"/>
<reference evidence="1" key="1">
    <citation type="submission" date="2020-10" db="EMBL/GenBank/DDBJ databases">
        <title>Genomic Encyclopedia of Type Strains, Phase IV (KMG-IV): sequencing the most valuable type-strain genomes for metagenomic binning, comparative biology and taxonomic classification.</title>
        <authorList>
            <person name="Goeker M."/>
        </authorList>
    </citation>
    <scope>NUCLEOTIDE SEQUENCE</scope>
    <source>
        <strain evidence="1">DSM 13886</strain>
    </source>
</reference>
<evidence type="ECO:0000313" key="2">
    <source>
        <dbReference type="Proteomes" id="UP000658225"/>
    </source>
</evidence>
<comment type="caution">
    <text evidence="1">The sequence shown here is derived from an EMBL/GenBank/DDBJ whole genome shotgun (WGS) entry which is preliminary data.</text>
</comment>